<comment type="caution">
    <text evidence="1">The sequence shown here is derived from an EMBL/GenBank/DDBJ whole genome shotgun (WGS) entry which is preliminary data.</text>
</comment>
<sequence length="996" mass="109242">MPRNGMGQHEYRVEQVREEYLEQNGVGPAIRDALKSLFSEPRLPDNPYFYLASLLAAYVDQSPLWKLSDADIASTFDMECAVEVVQPDTKLCRHAQTPHCYGLPHVVRLAPKSGVEVLSHVLNHGVPEAFFPSSLPFRVGNGYTVQEFCSVQGSCCVWHPSLMQFPALEVRSDVLISGARMDEAVRIFIDLVLTCVEEVGAVPLYFVDGIAIMDPPCQVYEGSKQPFYQFFHMDDILERQEDFEKLAIRQVLGHKVVKMSCVLMIEVPQGGHSMEGNGQEQGHGQLRYELATKSYFFHYASLEPSTIEYDQMQHYGTMPYEALYEGYFLTLSTARQYMQMFQEVDKQPYGPVALPSNLESLKRQIERTLYAGKSLDAFRQLLHLILIQDAEVTLSSQLSIKHVRSLEQTIMTGRGRARGRGNPAAHGRVSGLLANPTVLGVVPNLLRTLASSAATIQGISREVEAISSAGDKWPAKVKQMRQAHAEAVMEGRLKTAQTAGSINSRRTLRTPEVDSSMLSWLNTFDMEGKLLLQLEGIKRNVQASMGKGVFSGSMSSRAVYEQLFWCWQLLRHNLFNFLDRFLDPLQVVLVQLVQLLHVGSLTIAHSFLGRCADIVWGLNCVGVQVTSIADVQEASGEAAMRSGAGGQLDSAAESALTPDWVLDVHSVAGAQVQNGGLAERVSVEGAMLQYAVDVHLDETLSMLWHQVSQPPQPLNPFPKLMHIVRSRAAKMELWLDEEEESLLRLVNELTLSAAGDVGASGWMYTGHRALRGLQVEGGSRSALGGQARAQGQEEEELGSSVVFGCYSAVTLADARALHALGSVLGTTLLADRHWQQGAYTCEVVPALCGDAALTNAMELHDFLKPSQAQQLDGMSAGGVTAGDPHHVRLFGLQAEEHHLVTGPKRKEAALVFGKEVMQRLLSLHRDSPHLLLSLELWVSVPLAARLVEESLATSSSLANVTAVQRPDLASSAGSMRDISSPGEAYLGAHGSYAGLH</sequence>
<dbReference type="Proteomes" id="UP000815325">
    <property type="component" value="Unassembled WGS sequence"/>
</dbReference>
<dbReference type="EMBL" id="MU069739">
    <property type="protein sequence ID" value="KAF5834756.1"/>
    <property type="molecule type" value="Genomic_DNA"/>
</dbReference>
<accession>A0ABQ7GJG8</accession>
<organism evidence="1 2">
    <name type="scientific">Dunaliella salina</name>
    <name type="common">Green alga</name>
    <name type="synonym">Protococcus salinus</name>
    <dbReference type="NCBI Taxonomy" id="3046"/>
    <lineage>
        <taxon>Eukaryota</taxon>
        <taxon>Viridiplantae</taxon>
        <taxon>Chlorophyta</taxon>
        <taxon>core chlorophytes</taxon>
        <taxon>Chlorophyceae</taxon>
        <taxon>CS clade</taxon>
        <taxon>Chlamydomonadales</taxon>
        <taxon>Dunaliellaceae</taxon>
        <taxon>Dunaliella</taxon>
    </lineage>
</organism>
<keyword evidence="2" id="KW-1185">Reference proteome</keyword>
<protein>
    <submittedName>
        <fullName evidence="1">Uncharacterized protein</fullName>
    </submittedName>
</protein>
<evidence type="ECO:0000313" key="2">
    <source>
        <dbReference type="Proteomes" id="UP000815325"/>
    </source>
</evidence>
<evidence type="ECO:0000313" key="1">
    <source>
        <dbReference type="EMBL" id="KAF5834756.1"/>
    </source>
</evidence>
<reference evidence="1" key="2">
    <citation type="submission" date="2020-06" db="EMBL/GenBank/DDBJ databases">
        <authorList>
            <consortium name="DOE Joint Genome Institute"/>
            <person name="Calhoun S."/>
            <person name="Polle J.E."/>
            <person name="Mckie-Krisberg Z."/>
            <person name="Prochnik S."/>
            <person name="Neofotis P."/>
            <person name="Yim W.C."/>
            <person name="Hathwaik L.T."/>
            <person name="Jenkins J."/>
            <person name="Molina H."/>
            <person name="Bunkenborg J."/>
            <person name="Grigoriev I.V."/>
            <person name="Barry K."/>
            <person name="Schmutz J."/>
            <person name="Jin E."/>
            <person name="Cushman J.C."/>
            <person name="Magnuson J.K."/>
        </authorList>
    </citation>
    <scope>NUCLEOTIDE SEQUENCE</scope>
    <source>
        <strain evidence="1">CCAP 19/18</strain>
    </source>
</reference>
<dbReference type="EMBL" id="MU069739">
    <property type="protein sequence ID" value="KAF5834757.1"/>
    <property type="molecule type" value="Genomic_DNA"/>
</dbReference>
<gene>
    <name evidence="1" type="ORF">DUNSADRAFT_8444</name>
</gene>
<proteinExistence type="predicted"/>
<reference evidence="1" key="1">
    <citation type="submission" date="2017-08" db="EMBL/GenBank/DDBJ databases">
        <authorList>
            <person name="Polle J.E."/>
            <person name="Barry K."/>
            <person name="Cushman J."/>
            <person name="Schmutz J."/>
            <person name="Tran D."/>
            <person name="Hathwaick L.T."/>
            <person name="Yim W.C."/>
            <person name="Jenkins J."/>
            <person name="Mckie-Krisberg Z.M."/>
            <person name="Prochnik S."/>
            <person name="Lindquist E."/>
            <person name="Dockter R.B."/>
            <person name="Adam C."/>
            <person name="Molina H."/>
            <person name="Bunkerborg J."/>
            <person name="Jin E."/>
            <person name="Buchheim M."/>
            <person name="Magnuson J."/>
        </authorList>
    </citation>
    <scope>NUCLEOTIDE SEQUENCE</scope>
    <source>
        <strain evidence="1">CCAP 19/18</strain>
    </source>
</reference>
<name>A0ABQ7GJG8_DUNSA</name>